<evidence type="ECO:0000313" key="2">
    <source>
        <dbReference type="EMBL" id="KAA6358189.1"/>
    </source>
</evidence>
<feature type="compositionally biased region" description="Low complexity" evidence="1">
    <location>
        <begin position="266"/>
        <end position="295"/>
    </location>
</feature>
<dbReference type="EMBL" id="SNRW01030229">
    <property type="protein sequence ID" value="KAA6358189.1"/>
    <property type="molecule type" value="Genomic_DNA"/>
</dbReference>
<feature type="compositionally biased region" description="Polar residues" evidence="1">
    <location>
        <begin position="36"/>
        <end position="59"/>
    </location>
</feature>
<proteinExistence type="predicted"/>
<protein>
    <submittedName>
        <fullName evidence="2">Uncharacterized protein</fullName>
    </submittedName>
</protein>
<organism evidence="2 3">
    <name type="scientific">Streblomastix strix</name>
    <dbReference type="NCBI Taxonomy" id="222440"/>
    <lineage>
        <taxon>Eukaryota</taxon>
        <taxon>Metamonada</taxon>
        <taxon>Preaxostyla</taxon>
        <taxon>Oxymonadida</taxon>
        <taxon>Streblomastigidae</taxon>
        <taxon>Streblomastix</taxon>
    </lineage>
</organism>
<comment type="caution">
    <text evidence="2">The sequence shown here is derived from an EMBL/GenBank/DDBJ whole genome shotgun (WGS) entry which is preliminary data.</text>
</comment>
<name>A0A5J4TJA5_9EUKA</name>
<dbReference type="OrthoDB" id="2155333at2759"/>
<reference evidence="2 3" key="1">
    <citation type="submission" date="2019-03" db="EMBL/GenBank/DDBJ databases">
        <title>Single cell metagenomics reveals metabolic interactions within the superorganism composed of flagellate Streblomastix strix and complex community of Bacteroidetes bacteria on its surface.</title>
        <authorList>
            <person name="Treitli S.C."/>
            <person name="Kolisko M."/>
            <person name="Husnik F."/>
            <person name="Keeling P."/>
            <person name="Hampl V."/>
        </authorList>
    </citation>
    <scope>NUCLEOTIDE SEQUENCE [LARGE SCALE GENOMIC DNA]</scope>
    <source>
        <strain evidence="2">ST1C</strain>
    </source>
</reference>
<feature type="non-terminal residue" evidence="2">
    <location>
        <position position="430"/>
    </location>
</feature>
<sequence>MADQEDSETTLFKSSSSTRSSSPFPPSNEHSPVVSEPNNIIQKQTQEQTIVNNFDQLSQDGDPDETKSEISDSDFIPYLRSDEGSSVESLQGIPEDIELADNSNEEVGEALDDDDKRKIGNHSRKRIKNPQKVAYSLEGEQENAQGSSSRQNTFKSKRFIFEGTLGQSPYENMAVRKQILNKKYTANRDVIRFPYDWTTNPSVPAVQNPIIQSPELSDPTAQITINEQPVIKDQQKVPQINTADRIEIFVPIIPTNPPIIITHQSSLLHSQDQSDSSPSISPIQSSSFSPVPSSSLTPQPINNQTPSKDQIENSRANNKSRDQNEQQTKPKPSPKRHLHGHAHQMSNQYTTISVSQSSDRWFTPPFIINSIVHMIKKPIDLDPASEVTAQRIVASREFWTEGALEREWHADVVFLNPPFSRVGEFVRYAV</sequence>
<feature type="region of interest" description="Disordered" evidence="1">
    <location>
        <begin position="266"/>
        <end position="342"/>
    </location>
</feature>
<accession>A0A5J4TJA5</accession>
<evidence type="ECO:0000313" key="3">
    <source>
        <dbReference type="Proteomes" id="UP000324800"/>
    </source>
</evidence>
<evidence type="ECO:0000256" key="1">
    <source>
        <dbReference type="SAM" id="MobiDB-lite"/>
    </source>
</evidence>
<feature type="compositionally biased region" description="Basic residues" evidence="1">
    <location>
        <begin position="119"/>
        <end position="129"/>
    </location>
</feature>
<dbReference type="Proteomes" id="UP000324800">
    <property type="component" value="Unassembled WGS sequence"/>
</dbReference>
<dbReference type="AlphaFoldDB" id="A0A5J4TJA5"/>
<feature type="compositionally biased region" description="Acidic residues" evidence="1">
    <location>
        <begin position="95"/>
        <end position="113"/>
    </location>
</feature>
<gene>
    <name evidence="2" type="ORF">EZS28_046284</name>
</gene>
<feature type="compositionally biased region" description="Basic residues" evidence="1">
    <location>
        <begin position="332"/>
        <end position="342"/>
    </location>
</feature>
<feature type="region of interest" description="Disordered" evidence="1">
    <location>
        <begin position="1"/>
        <end position="132"/>
    </location>
</feature>
<feature type="compositionally biased region" description="Polar residues" evidence="1">
    <location>
        <begin position="296"/>
        <end position="317"/>
    </location>
</feature>